<dbReference type="CDD" id="cd12110">
    <property type="entry name" value="PHP_HisPPase_Hisj_like"/>
    <property type="match status" value="1"/>
</dbReference>
<dbReference type="EMBL" id="VBRY01000004">
    <property type="protein sequence ID" value="TLS68000.1"/>
    <property type="molecule type" value="Genomic_DNA"/>
</dbReference>
<evidence type="ECO:0000259" key="9">
    <source>
        <dbReference type="Pfam" id="PF02811"/>
    </source>
</evidence>
<evidence type="ECO:0000256" key="1">
    <source>
        <dbReference type="ARBA" id="ARBA00004970"/>
    </source>
</evidence>
<dbReference type="AlphaFoldDB" id="A0A5R9GPW1"/>
<name>A0A5R9GPW1_9PROT</name>
<dbReference type="Gene3D" id="3.20.20.140">
    <property type="entry name" value="Metal-dependent hydrolases"/>
    <property type="match status" value="1"/>
</dbReference>
<evidence type="ECO:0000256" key="3">
    <source>
        <dbReference type="ARBA" id="ARBA00013085"/>
    </source>
</evidence>
<evidence type="ECO:0000256" key="8">
    <source>
        <dbReference type="RuleBase" id="RU366003"/>
    </source>
</evidence>
<gene>
    <name evidence="10" type="ORF">FEF65_04960</name>
</gene>
<keyword evidence="11" id="KW-1185">Reference proteome</keyword>
<dbReference type="InterPro" id="IPR004013">
    <property type="entry name" value="PHP_dom"/>
</dbReference>
<dbReference type="SUPFAM" id="SSF89550">
    <property type="entry name" value="PHP domain-like"/>
    <property type="match status" value="1"/>
</dbReference>
<keyword evidence="5 8" id="KW-0378">Hydrolase</keyword>
<comment type="similarity">
    <text evidence="2 8">Belongs to the PHP hydrolase family. HisK subfamily.</text>
</comment>
<comment type="catalytic activity">
    <reaction evidence="7 8">
        <text>L-histidinol phosphate + H2O = L-histidinol + phosphate</text>
        <dbReference type="Rhea" id="RHEA:14465"/>
        <dbReference type="ChEBI" id="CHEBI:15377"/>
        <dbReference type="ChEBI" id="CHEBI:43474"/>
        <dbReference type="ChEBI" id="CHEBI:57699"/>
        <dbReference type="ChEBI" id="CHEBI:57980"/>
        <dbReference type="EC" id="3.1.3.15"/>
    </reaction>
</comment>
<dbReference type="PANTHER" id="PTHR21039">
    <property type="entry name" value="HISTIDINOL PHOSPHATASE-RELATED"/>
    <property type="match status" value="1"/>
</dbReference>
<dbReference type="InterPro" id="IPR010140">
    <property type="entry name" value="Histidinol_P_phosphatase_HisJ"/>
</dbReference>
<dbReference type="OrthoDB" id="9775255at2"/>
<dbReference type="UniPathway" id="UPA00031">
    <property type="reaction ID" value="UER00013"/>
</dbReference>
<dbReference type="Proteomes" id="UP000306585">
    <property type="component" value="Unassembled WGS sequence"/>
</dbReference>
<feature type="domain" description="PHP" evidence="9">
    <location>
        <begin position="1"/>
        <end position="190"/>
    </location>
</feature>
<organism evidence="10 11">
    <name type="scientific">Mariprofundus erugo</name>
    <dbReference type="NCBI Taxonomy" id="2528639"/>
    <lineage>
        <taxon>Bacteria</taxon>
        <taxon>Pseudomonadati</taxon>
        <taxon>Pseudomonadota</taxon>
        <taxon>Candidatius Mariprofundia</taxon>
        <taxon>Mariprofundales</taxon>
        <taxon>Mariprofundaceae</taxon>
        <taxon>Mariprofundus</taxon>
    </lineage>
</organism>
<dbReference type="GO" id="GO:0004401">
    <property type="term" value="F:histidinol-phosphatase activity"/>
    <property type="evidence" value="ECO:0007669"/>
    <property type="project" value="UniProtKB-UniRule"/>
</dbReference>
<dbReference type="GO" id="GO:0000105">
    <property type="term" value="P:L-histidine biosynthetic process"/>
    <property type="evidence" value="ECO:0007669"/>
    <property type="project" value="UniProtKB-UniRule"/>
</dbReference>
<evidence type="ECO:0000313" key="10">
    <source>
        <dbReference type="EMBL" id="TLS68000.1"/>
    </source>
</evidence>
<proteinExistence type="inferred from homology"/>
<dbReference type="Pfam" id="PF02811">
    <property type="entry name" value="PHP"/>
    <property type="match status" value="1"/>
</dbReference>
<comment type="caution">
    <text evidence="10">The sequence shown here is derived from an EMBL/GenBank/DDBJ whole genome shotgun (WGS) entry which is preliminary data.</text>
</comment>
<dbReference type="PANTHER" id="PTHR21039:SF0">
    <property type="entry name" value="HISTIDINOL-PHOSPHATASE"/>
    <property type="match status" value="1"/>
</dbReference>
<reference evidence="10 11" key="1">
    <citation type="journal article" date="2019" name="Appl. Environ. Microbiol.">
        <title>Environmental Evidence and Genomic Insight of Iron-oxidizing Bacteria Preference Towards More Corrosion Resistant Stainless Steel at Higher Salinities.</title>
        <authorList>
            <person name="Garrison C.E."/>
            <person name="Price K.A."/>
            <person name="Field E.K."/>
        </authorList>
    </citation>
    <scope>NUCLEOTIDE SEQUENCE [LARGE SCALE GENOMIC DNA]</scope>
    <source>
        <strain evidence="10 11">P3</strain>
    </source>
</reference>
<dbReference type="InterPro" id="IPR016195">
    <property type="entry name" value="Pol/histidinol_Pase-like"/>
</dbReference>
<evidence type="ECO:0000313" key="11">
    <source>
        <dbReference type="Proteomes" id="UP000306585"/>
    </source>
</evidence>
<evidence type="ECO:0000256" key="6">
    <source>
        <dbReference type="ARBA" id="ARBA00023102"/>
    </source>
</evidence>
<sequence>MHTPRCNHATGSVQEYADAAISLGLREIGMSDHSPMPSFYDKPWRMDRSELPDYLQEVERVRDHCRGRLSVRIGLEADFHPGTESYVAEMIDSYAWDYVIGSVHYIGDWAFDNPDTIDVWDQCVIEDAYCDYFDLVARSAQCGLFDIIGHPDLIKKFGHRAPAGSARVAAAEDRMLQAILKADVAMEISSAGLRKPVGEIYPAAHLIEKAAAMGIPFAFGSDAHSPVEVGHGMDACLSLLQSYGVTSVACFDGRQRSMQEISRG</sequence>
<comment type="pathway">
    <text evidence="1 8">Amino-acid biosynthesis; L-histidine biosynthesis; L-histidine from 5-phospho-alpha-D-ribose 1-diphosphate: step 8/9.</text>
</comment>
<evidence type="ECO:0000256" key="2">
    <source>
        <dbReference type="ARBA" id="ARBA00009152"/>
    </source>
</evidence>
<keyword evidence="4 8" id="KW-0028">Amino-acid biosynthesis</keyword>
<evidence type="ECO:0000256" key="5">
    <source>
        <dbReference type="ARBA" id="ARBA00022801"/>
    </source>
</evidence>
<evidence type="ECO:0000256" key="7">
    <source>
        <dbReference type="ARBA" id="ARBA00049158"/>
    </source>
</evidence>
<accession>A0A5R9GPW1</accession>
<keyword evidence="6 8" id="KW-0368">Histidine biosynthesis</keyword>
<dbReference type="NCBIfam" id="NF005596">
    <property type="entry name" value="PRK07328.1"/>
    <property type="match status" value="1"/>
</dbReference>
<dbReference type="EC" id="3.1.3.15" evidence="3 8"/>
<dbReference type="NCBIfam" id="TIGR01856">
    <property type="entry name" value="hisJ_fam"/>
    <property type="match status" value="1"/>
</dbReference>
<protein>
    <recommendedName>
        <fullName evidence="3 8">Histidinol-phosphatase</fullName>
        <shortName evidence="8">HolPase</shortName>
        <ecNumber evidence="3 8">3.1.3.15</ecNumber>
    </recommendedName>
</protein>
<evidence type="ECO:0000256" key="4">
    <source>
        <dbReference type="ARBA" id="ARBA00022605"/>
    </source>
</evidence>
<dbReference type="GO" id="GO:0005737">
    <property type="term" value="C:cytoplasm"/>
    <property type="evidence" value="ECO:0007669"/>
    <property type="project" value="TreeGrafter"/>
</dbReference>